<keyword evidence="7 9" id="KW-0784">Thiamine biosynthesis</keyword>
<dbReference type="Proteomes" id="UP000245695">
    <property type="component" value="Chromosome 1"/>
</dbReference>
<dbReference type="RefSeq" id="WP_166505059.1">
    <property type="nucleotide sequence ID" value="NZ_LN650648.1"/>
</dbReference>
<dbReference type="PANTHER" id="PTHR43198:SF2">
    <property type="entry name" value="SI:CH1073-67J19.1-RELATED"/>
    <property type="match status" value="1"/>
</dbReference>
<keyword evidence="9" id="KW-0378">Hydrolase</keyword>
<comment type="pathway">
    <text evidence="2 9">Cofactor biosynthesis; thiamine diphosphate biosynthesis.</text>
</comment>
<comment type="function">
    <text evidence="9">Catalyzes an amino-pyrimidine hydrolysis reaction at the C5' of the pyrimidine moiety of thiamine compounds, a reaction that is part of a thiamine salvage pathway.</text>
</comment>
<dbReference type="GO" id="GO:0009229">
    <property type="term" value="P:thiamine diphosphate biosynthetic process"/>
    <property type="evidence" value="ECO:0007669"/>
    <property type="project" value="UniProtKB-UniPathway"/>
</dbReference>
<dbReference type="NCBIfam" id="TIGR04306">
    <property type="entry name" value="salvage_TenA"/>
    <property type="match status" value="1"/>
</dbReference>
<dbReference type="GO" id="GO:0009228">
    <property type="term" value="P:thiamine biosynthetic process"/>
    <property type="evidence" value="ECO:0007669"/>
    <property type="project" value="UniProtKB-KW"/>
</dbReference>
<accession>A0A2P2BPS8</accession>
<evidence type="ECO:0000256" key="8">
    <source>
        <dbReference type="ARBA" id="ARBA00048337"/>
    </source>
</evidence>
<protein>
    <recommendedName>
        <fullName evidence="6 9">Aminopyrimidine aminohydrolase</fullName>
        <ecNumber evidence="5 9">3.5.99.2</ecNumber>
    </recommendedName>
</protein>
<evidence type="ECO:0000313" key="11">
    <source>
        <dbReference type="EMBL" id="CEI72350.1"/>
    </source>
</evidence>
<evidence type="ECO:0000313" key="12">
    <source>
        <dbReference type="Proteomes" id="UP000245695"/>
    </source>
</evidence>
<comment type="subunit">
    <text evidence="4">Homotetramer.</text>
</comment>
<dbReference type="InterPro" id="IPR016084">
    <property type="entry name" value="Haem_Oase-like_multi-hlx"/>
</dbReference>
<dbReference type="SUPFAM" id="SSF48613">
    <property type="entry name" value="Heme oxygenase-like"/>
    <property type="match status" value="1"/>
</dbReference>
<dbReference type="EC" id="3.5.99.2" evidence="5 9"/>
<dbReference type="Pfam" id="PF03070">
    <property type="entry name" value="TENA_THI-4"/>
    <property type="match status" value="1"/>
</dbReference>
<evidence type="ECO:0000256" key="1">
    <source>
        <dbReference type="ARBA" id="ARBA00001881"/>
    </source>
</evidence>
<evidence type="ECO:0000256" key="6">
    <source>
        <dbReference type="ARBA" id="ARBA00013647"/>
    </source>
</evidence>
<evidence type="ECO:0000256" key="3">
    <source>
        <dbReference type="ARBA" id="ARBA00010264"/>
    </source>
</evidence>
<dbReference type="InterPro" id="IPR027574">
    <property type="entry name" value="Thiaminase_II"/>
</dbReference>
<evidence type="ECO:0000256" key="5">
    <source>
        <dbReference type="ARBA" id="ARBA00012684"/>
    </source>
</evidence>
<feature type="domain" description="Thiaminase-2/PQQC" evidence="10">
    <location>
        <begin position="10"/>
        <end position="217"/>
    </location>
</feature>
<dbReference type="GO" id="GO:0050334">
    <property type="term" value="F:thiaminase activity"/>
    <property type="evidence" value="ECO:0007669"/>
    <property type="project" value="UniProtKB-EC"/>
</dbReference>
<evidence type="ECO:0000259" key="10">
    <source>
        <dbReference type="Pfam" id="PF03070"/>
    </source>
</evidence>
<name>A0A2P2BPS8_9FIRM</name>
<comment type="similarity">
    <text evidence="3 9">Belongs to the TenA family.</text>
</comment>
<dbReference type="InterPro" id="IPR050967">
    <property type="entry name" value="Thiamine_Salvage_TenA"/>
</dbReference>
<dbReference type="UniPathway" id="UPA00060"/>
<comment type="catalytic activity">
    <reaction evidence="8 9">
        <text>thiamine + H2O = 5-(2-hydroxyethyl)-4-methylthiazole + 4-amino-5-hydroxymethyl-2-methylpyrimidine + H(+)</text>
        <dbReference type="Rhea" id="RHEA:17509"/>
        <dbReference type="ChEBI" id="CHEBI:15377"/>
        <dbReference type="ChEBI" id="CHEBI:15378"/>
        <dbReference type="ChEBI" id="CHEBI:16892"/>
        <dbReference type="ChEBI" id="CHEBI:17957"/>
        <dbReference type="ChEBI" id="CHEBI:18385"/>
        <dbReference type="EC" id="3.5.99.2"/>
    </reaction>
</comment>
<dbReference type="Gene3D" id="1.20.910.10">
    <property type="entry name" value="Heme oxygenase-like"/>
    <property type="match status" value="1"/>
</dbReference>
<evidence type="ECO:0000256" key="9">
    <source>
        <dbReference type="RuleBase" id="RU363093"/>
    </source>
</evidence>
<keyword evidence="12" id="KW-1185">Reference proteome</keyword>
<gene>
    <name evidence="11" type="ORF">FRIFI_0807</name>
</gene>
<sequence length="227" mass="27211">MKFTDYLFEEVKNIWQEYLEHPFIKELGEGTLPKEKFKNYLVQDYLYLKEFGKVFAMCLIKSKTIEEMNFFSRAISASIEYETAVHVSYMNKLGVPPKIAETCKYEITTDNYTSYMQAIALKGNLREIVISTMPCNWSYNYIGHYLLDNYKETLEGNYYKEWIDMYSEGKFDENLREWLDYVNYLCRDISNEERENLKEIFIKSSLHELEFWNMAYKETKEGDLCLV</sequence>
<comment type="catalytic activity">
    <reaction evidence="1 9">
        <text>4-amino-5-aminomethyl-2-methylpyrimidine + H2O = 4-amino-5-hydroxymethyl-2-methylpyrimidine + NH4(+)</text>
        <dbReference type="Rhea" id="RHEA:31799"/>
        <dbReference type="ChEBI" id="CHEBI:15377"/>
        <dbReference type="ChEBI" id="CHEBI:16892"/>
        <dbReference type="ChEBI" id="CHEBI:28938"/>
        <dbReference type="ChEBI" id="CHEBI:63416"/>
        <dbReference type="EC" id="3.5.99.2"/>
    </reaction>
</comment>
<organism evidence="11 12">
    <name type="scientific">Romboutsia hominis</name>
    <dbReference type="NCBI Taxonomy" id="1507512"/>
    <lineage>
        <taxon>Bacteria</taxon>
        <taxon>Bacillati</taxon>
        <taxon>Bacillota</taxon>
        <taxon>Clostridia</taxon>
        <taxon>Peptostreptococcales</taxon>
        <taxon>Peptostreptococcaceae</taxon>
        <taxon>Romboutsia</taxon>
    </lineage>
</organism>
<dbReference type="GO" id="GO:0005829">
    <property type="term" value="C:cytosol"/>
    <property type="evidence" value="ECO:0007669"/>
    <property type="project" value="TreeGrafter"/>
</dbReference>
<dbReference type="PANTHER" id="PTHR43198">
    <property type="entry name" value="BIFUNCTIONAL TH2 PROTEIN"/>
    <property type="match status" value="1"/>
</dbReference>
<proteinExistence type="inferred from homology"/>
<evidence type="ECO:0000256" key="7">
    <source>
        <dbReference type="ARBA" id="ARBA00022977"/>
    </source>
</evidence>
<dbReference type="EMBL" id="LN650648">
    <property type="protein sequence ID" value="CEI72350.1"/>
    <property type="molecule type" value="Genomic_DNA"/>
</dbReference>
<dbReference type="InterPro" id="IPR004305">
    <property type="entry name" value="Thiaminase-2/PQQC"/>
</dbReference>
<evidence type="ECO:0000256" key="2">
    <source>
        <dbReference type="ARBA" id="ARBA00004948"/>
    </source>
</evidence>
<evidence type="ECO:0000256" key="4">
    <source>
        <dbReference type="ARBA" id="ARBA00011881"/>
    </source>
</evidence>
<dbReference type="AlphaFoldDB" id="A0A2P2BPS8"/>
<dbReference type="KEGG" id="rhom:FRIFI_0807"/>
<reference evidence="11 12" key="1">
    <citation type="submission" date="2014-09" db="EMBL/GenBank/DDBJ databases">
        <authorList>
            <person name="Hornung B.V."/>
        </authorList>
    </citation>
    <scope>NUCLEOTIDE SEQUENCE [LARGE SCALE GENOMIC DNA]</scope>
    <source>
        <strain evidence="11 12">FRIFI</strain>
    </source>
</reference>